<name>A0A6C0J6V4_9ZZZZ</name>
<protein>
    <submittedName>
        <fullName evidence="1">Uncharacterized protein</fullName>
    </submittedName>
</protein>
<accession>A0A6C0J6V4</accession>
<dbReference type="EMBL" id="MN740327">
    <property type="protein sequence ID" value="QHU00511.1"/>
    <property type="molecule type" value="Genomic_DNA"/>
</dbReference>
<evidence type="ECO:0000313" key="1">
    <source>
        <dbReference type="EMBL" id="QHU00511.1"/>
    </source>
</evidence>
<organism evidence="1">
    <name type="scientific">viral metagenome</name>
    <dbReference type="NCBI Taxonomy" id="1070528"/>
    <lineage>
        <taxon>unclassified sequences</taxon>
        <taxon>metagenomes</taxon>
        <taxon>organismal metagenomes</taxon>
    </lineage>
</organism>
<sequence length="109" mass="12356">MNPDLMNDSLSILSNRNLPRASSIDRFQMIVVYSEGSINKECGYMRMHVFGVNNHKIVAHISCCDSITCHSTNDVKIDMFPSGATCCFQPFKVFWTEPGYVSDCYVYLV</sequence>
<proteinExistence type="predicted"/>
<reference evidence="1" key="1">
    <citation type="journal article" date="2020" name="Nature">
        <title>Giant virus diversity and host interactions through global metagenomics.</title>
        <authorList>
            <person name="Schulz F."/>
            <person name="Roux S."/>
            <person name="Paez-Espino D."/>
            <person name="Jungbluth S."/>
            <person name="Walsh D.A."/>
            <person name="Denef V.J."/>
            <person name="McMahon K.D."/>
            <person name="Konstantinidis K.T."/>
            <person name="Eloe-Fadrosh E.A."/>
            <person name="Kyrpides N.C."/>
            <person name="Woyke T."/>
        </authorList>
    </citation>
    <scope>NUCLEOTIDE SEQUENCE</scope>
    <source>
        <strain evidence="1">GVMAG-M-3300025860-20</strain>
    </source>
</reference>
<dbReference type="AlphaFoldDB" id="A0A6C0J6V4"/>